<comment type="caution">
    <text evidence="8">The sequence shown here is derived from an EMBL/GenBank/DDBJ whole genome shotgun (WGS) entry which is preliminary data.</text>
</comment>
<dbReference type="AlphaFoldDB" id="A0A369UH81"/>
<evidence type="ECO:0000313" key="8">
    <source>
        <dbReference type="EMBL" id="RDD79906.1"/>
    </source>
</evidence>
<dbReference type="PANTHER" id="PTHR12992">
    <property type="entry name" value="NUDIX HYDROLASE"/>
    <property type="match status" value="1"/>
</dbReference>
<dbReference type="OrthoDB" id="9802805at2"/>
<dbReference type="SUPFAM" id="SSF55811">
    <property type="entry name" value="Nudix"/>
    <property type="match status" value="1"/>
</dbReference>
<keyword evidence="3" id="KW-0479">Metal-binding</keyword>
<evidence type="ECO:0000256" key="1">
    <source>
        <dbReference type="ARBA" id="ARBA00001936"/>
    </source>
</evidence>
<dbReference type="InterPro" id="IPR000086">
    <property type="entry name" value="NUDIX_hydrolase_dom"/>
</dbReference>
<evidence type="ECO:0000259" key="7">
    <source>
        <dbReference type="PROSITE" id="PS51462"/>
    </source>
</evidence>
<keyword evidence="6" id="KW-0464">Manganese</keyword>
<dbReference type="CDD" id="cd03426">
    <property type="entry name" value="NUDIX_CoAse_Nudt7"/>
    <property type="match status" value="1"/>
</dbReference>
<sequence length="201" mass="21771">MTEGQLSALLTALRPLSSPPTAPGWNHVEMAELLGDTPRSPAAVLVGLRQGVQPRLVLTVRTDHLQAHAGQVAFPGGRTDPEDGDALTTALRESEEEIGLDRALVTPLGYLDCFETISGFCVTPVVAWIDAHAPLYPAPAEVAEVFEVPLAFLLNPANLRRYTMEFRGHQRPMVEFVHGGHRIWGATAAILLNLLHRMGCA</sequence>
<dbReference type="Pfam" id="PF00293">
    <property type="entry name" value="NUDIX"/>
    <property type="match status" value="1"/>
</dbReference>
<feature type="domain" description="Nudix hydrolase" evidence="7">
    <location>
        <begin position="38"/>
        <end position="170"/>
    </location>
</feature>
<dbReference type="PANTHER" id="PTHR12992:SF11">
    <property type="entry name" value="MITOCHONDRIAL COENZYME A DIPHOSPHATASE NUDT8"/>
    <property type="match status" value="1"/>
</dbReference>
<dbReference type="GO" id="GO:0046872">
    <property type="term" value="F:metal ion binding"/>
    <property type="evidence" value="ECO:0007669"/>
    <property type="project" value="UniProtKB-KW"/>
</dbReference>
<reference evidence="8 9" key="1">
    <citation type="submission" date="2018-07" db="EMBL/GenBank/DDBJ databases">
        <title>Dyella tabacisoli L4-6T, whole genome shotgun sequence.</title>
        <authorList>
            <person name="Zhou X.-K."/>
            <person name="Li W.-J."/>
            <person name="Duan Y.-Q."/>
        </authorList>
    </citation>
    <scope>NUCLEOTIDE SEQUENCE [LARGE SCALE GENOMIC DNA]</scope>
    <source>
        <strain evidence="8 9">L4-6</strain>
    </source>
</reference>
<dbReference type="GO" id="GO:0010945">
    <property type="term" value="F:coenzyme A diphosphatase activity"/>
    <property type="evidence" value="ECO:0007669"/>
    <property type="project" value="InterPro"/>
</dbReference>
<dbReference type="PROSITE" id="PS51462">
    <property type="entry name" value="NUDIX"/>
    <property type="match status" value="1"/>
</dbReference>
<dbReference type="Proteomes" id="UP000253782">
    <property type="component" value="Unassembled WGS sequence"/>
</dbReference>
<accession>A0A369UH81</accession>
<protein>
    <submittedName>
        <fullName evidence="8">CoA pyrophosphatase</fullName>
    </submittedName>
</protein>
<proteinExistence type="predicted"/>
<dbReference type="InterPro" id="IPR045121">
    <property type="entry name" value="CoAse"/>
</dbReference>
<name>A0A369UH81_9GAMM</name>
<evidence type="ECO:0000256" key="5">
    <source>
        <dbReference type="ARBA" id="ARBA00022842"/>
    </source>
</evidence>
<evidence type="ECO:0000256" key="3">
    <source>
        <dbReference type="ARBA" id="ARBA00022723"/>
    </source>
</evidence>
<dbReference type="InterPro" id="IPR015797">
    <property type="entry name" value="NUDIX_hydrolase-like_dom_sf"/>
</dbReference>
<organism evidence="8 9">
    <name type="scientific">Dyella tabacisoli</name>
    <dbReference type="NCBI Taxonomy" id="2282381"/>
    <lineage>
        <taxon>Bacteria</taxon>
        <taxon>Pseudomonadati</taxon>
        <taxon>Pseudomonadota</taxon>
        <taxon>Gammaproteobacteria</taxon>
        <taxon>Lysobacterales</taxon>
        <taxon>Rhodanobacteraceae</taxon>
        <taxon>Dyella</taxon>
    </lineage>
</organism>
<keyword evidence="9" id="KW-1185">Reference proteome</keyword>
<keyword evidence="4" id="KW-0378">Hydrolase</keyword>
<keyword evidence="5" id="KW-0460">Magnesium</keyword>
<dbReference type="Gene3D" id="3.90.79.10">
    <property type="entry name" value="Nucleoside Triphosphate Pyrophosphohydrolase"/>
    <property type="match status" value="1"/>
</dbReference>
<comment type="cofactor">
    <cofactor evidence="2">
        <name>Mg(2+)</name>
        <dbReference type="ChEBI" id="CHEBI:18420"/>
    </cofactor>
</comment>
<comment type="cofactor">
    <cofactor evidence="1">
        <name>Mn(2+)</name>
        <dbReference type="ChEBI" id="CHEBI:29035"/>
    </cofactor>
</comment>
<gene>
    <name evidence="8" type="ORF">DVJ77_19915</name>
</gene>
<dbReference type="EMBL" id="QQAH01000023">
    <property type="protein sequence ID" value="RDD79906.1"/>
    <property type="molecule type" value="Genomic_DNA"/>
</dbReference>
<evidence type="ECO:0000256" key="2">
    <source>
        <dbReference type="ARBA" id="ARBA00001946"/>
    </source>
</evidence>
<evidence type="ECO:0000256" key="4">
    <source>
        <dbReference type="ARBA" id="ARBA00022801"/>
    </source>
</evidence>
<evidence type="ECO:0000256" key="6">
    <source>
        <dbReference type="ARBA" id="ARBA00023211"/>
    </source>
</evidence>
<evidence type="ECO:0000313" key="9">
    <source>
        <dbReference type="Proteomes" id="UP000253782"/>
    </source>
</evidence>